<evidence type="ECO:0000256" key="4">
    <source>
        <dbReference type="ARBA" id="ARBA00023306"/>
    </source>
</evidence>
<dbReference type="PANTHER" id="PTHR32432">
    <property type="entry name" value="CELL DIVISION PROTEIN FTSA-RELATED"/>
    <property type="match status" value="1"/>
</dbReference>
<proteinExistence type="inferred from homology"/>
<dbReference type="NCBIfam" id="TIGR01174">
    <property type="entry name" value="ftsA"/>
    <property type="match status" value="1"/>
</dbReference>
<reference evidence="8 9" key="1">
    <citation type="journal article" date="2024" name="Environ. Microbiol.">
        <title>Novel evolutionary insights on the interactions of the Holosporales (Alphaproteobacteria) with eukaryotic hosts from comparative genomics.</title>
        <authorList>
            <person name="Giovannini M."/>
            <person name="Petroni G."/>
            <person name="Castelli M."/>
        </authorList>
    </citation>
    <scope>NUCLEOTIDE SEQUENCE [LARGE SCALE GENOMIC DNA]</scope>
    <source>
        <strain evidence="8 9">US_Bl 15I1</strain>
    </source>
</reference>
<dbReference type="InterPro" id="IPR020823">
    <property type="entry name" value="Cell_div_FtsA"/>
</dbReference>
<comment type="function">
    <text evidence="5 6">Cell division protein that is involved in the assembly of the Z ring. May serve as a membrane anchor for the Z ring.</text>
</comment>
<dbReference type="InterPro" id="IPR003494">
    <property type="entry name" value="SHS2_FtsA"/>
</dbReference>
<comment type="subunit">
    <text evidence="5">Self-interacts. Interacts with FtsZ.</text>
</comment>
<dbReference type="GO" id="GO:0051301">
    <property type="term" value="P:cell division"/>
    <property type="evidence" value="ECO:0007669"/>
    <property type="project" value="UniProtKB-KW"/>
</dbReference>
<sequence length="418" mass="44914">MFKKTKHRTKGRGGLIAAVDVGTTKVACAIASVDDAEKIQIRGFGLQESQGLKAGVVVDMDAVENSLVHAVHAAEQMAKETVKEIYVNISGAHLRSHNLNINVNIAGHAVDDADMKRLLTQARMLKDPQAQKVIHTLPTTYSIDGARGIQDPRGMFGEKLGVNVHVITGAMGPIFNLIHCVERSHLDIEALVVSPFASGLATLVEDERTLGVTLIDMGGGTTSVAIFHEGQLLYTDSIPVGGSHVTSDIARGLSTTLAHAERIKTLYGSATSSVSDERDMIVVPQLGEGRGGGTQQIPKSTLINIIRPRIEETFDLIKQCLRKSGVDHLIGRRLVLTGGASQLAGIREVAAMMLDKSVRLGKPYRVANLDLAEDAAFSTCAGLIAYAHYGEHDIPQTKSSKPRVVPQAFLGRIQGWFR</sequence>
<name>A0ABZ2C0D0_9PROT</name>
<keyword evidence="2 5" id="KW-0132">Cell division</keyword>
<keyword evidence="1 5" id="KW-1003">Cell membrane</keyword>
<dbReference type="PIRSF" id="PIRSF003101">
    <property type="entry name" value="FtsA"/>
    <property type="match status" value="1"/>
</dbReference>
<protein>
    <recommendedName>
        <fullName evidence="5 6">Cell division protein FtsA</fullName>
    </recommendedName>
</protein>
<dbReference type="Gene3D" id="3.30.1490.110">
    <property type="match status" value="1"/>
</dbReference>
<dbReference type="Proteomes" id="UP001330434">
    <property type="component" value="Chromosome"/>
</dbReference>
<keyword evidence="3 5" id="KW-0472">Membrane</keyword>
<evidence type="ECO:0000313" key="8">
    <source>
        <dbReference type="EMBL" id="WVX65919.1"/>
    </source>
</evidence>
<dbReference type="HAMAP" id="MF_02033">
    <property type="entry name" value="FtsA"/>
    <property type="match status" value="1"/>
</dbReference>
<gene>
    <name evidence="5" type="primary">ftsA</name>
    <name evidence="8" type="ORF">Bealeia1_00085</name>
</gene>
<dbReference type="EMBL" id="CP133270">
    <property type="protein sequence ID" value="WVX65919.1"/>
    <property type="molecule type" value="Genomic_DNA"/>
</dbReference>
<dbReference type="CDD" id="cd24048">
    <property type="entry name" value="ASKHA_NBD_FtsA"/>
    <property type="match status" value="1"/>
</dbReference>
<dbReference type="RefSeq" id="WP_331256487.1">
    <property type="nucleotide sequence ID" value="NZ_CP133270.1"/>
</dbReference>
<dbReference type="InterPro" id="IPR050696">
    <property type="entry name" value="FtsA/MreB"/>
</dbReference>
<evidence type="ECO:0000256" key="6">
    <source>
        <dbReference type="PIRNR" id="PIRNR003101"/>
    </source>
</evidence>
<evidence type="ECO:0000256" key="5">
    <source>
        <dbReference type="HAMAP-Rule" id="MF_02033"/>
    </source>
</evidence>
<dbReference type="SMART" id="SM00842">
    <property type="entry name" value="FtsA"/>
    <property type="match status" value="1"/>
</dbReference>
<comment type="subcellular location">
    <subcellularLocation>
        <location evidence="5">Cell membrane</location>
        <topology evidence="5">Peripheral membrane protein</topology>
        <orientation evidence="5">Cytoplasmic side</orientation>
    </subcellularLocation>
    <text evidence="5">Localizes to the Z ring in an FtsZ-dependent manner. Targeted to the membrane through a conserved C-terminal amphipathic helix.</text>
</comment>
<evidence type="ECO:0000313" key="9">
    <source>
        <dbReference type="Proteomes" id="UP001330434"/>
    </source>
</evidence>
<evidence type="ECO:0000256" key="2">
    <source>
        <dbReference type="ARBA" id="ARBA00022618"/>
    </source>
</evidence>
<dbReference type="SUPFAM" id="SSF53067">
    <property type="entry name" value="Actin-like ATPase domain"/>
    <property type="match status" value="2"/>
</dbReference>
<dbReference type="PANTHER" id="PTHR32432:SF4">
    <property type="entry name" value="CELL DIVISION PROTEIN FTSA"/>
    <property type="match status" value="1"/>
</dbReference>
<organism evidence="8 9">
    <name type="scientific">Candidatus Bealeia paramacronuclearis</name>
    <dbReference type="NCBI Taxonomy" id="1921001"/>
    <lineage>
        <taxon>Bacteria</taxon>
        <taxon>Pseudomonadati</taxon>
        <taxon>Pseudomonadota</taxon>
        <taxon>Alphaproteobacteria</taxon>
        <taxon>Holosporales</taxon>
        <taxon>Holosporaceae</taxon>
        <taxon>Candidatus Bealeia</taxon>
    </lineage>
</organism>
<evidence type="ECO:0000256" key="3">
    <source>
        <dbReference type="ARBA" id="ARBA00023136"/>
    </source>
</evidence>
<accession>A0ABZ2C0D0</accession>
<comment type="similarity">
    <text evidence="5 6">Belongs to the FtsA/MreB family.</text>
</comment>
<evidence type="ECO:0000259" key="7">
    <source>
        <dbReference type="SMART" id="SM00842"/>
    </source>
</evidence>
<keyword evidence="9" id="KW-1185">Reference proteome</keyword>
<dbReference type="Pfam" id="PF14450">
    <property type="entry name" value="FtsA"/>
    <property type="match status" value="1"/>
</dbReference>
<feature type="domain" description="SHS2" evidence="7">
    <location>
        <begin position="16"/>
        <end position="202"/>
    </location>
</feature>
<dbReference type="Gene3D" id="3.30.420.40">
    <property type="match status" value="2"/>
</dbReference>
<dbReference type="InterPro" id="IPR043129">
    <property type="entry name" value="ATPase_NBD"/>
</dbReference>
<keyword evidence="4 5" id="KW-0131">Cell cycle</keyword>
<evidence type="ECO:0000256" key="1">
    <source>
        <dbReference type="ARBA" id="ARBA00022475"/>
    </source>
</evidence>
<dbReference type="Pfam" id="PF02491">
    <property type="entry name" value="SHS2_FTSA"/>
    <property type="match status" value="1"/>
</dbReference>